<dbReference type="RefSeq" id="WP_183209139.1">
    <property type="nucleotide sequence ID" value="NZ_JACIER010000014.1"/>
</dbReference>
<dbReference type="Proteomes" id="UP000560658">
    <property type="component" value="Unassembled WGS sequence"/>
</dbReference>
<dbReference type="EMBL" id="JACIER010000014">
    <property type="protein sequence ID" value="MBB4045290.1"/>
    <property type="molecule type" value="Genomic_DNA"/>
</dbReference>
<protein>
    <submittedName>
        <fullName evidence="1">DNA-binding IscR family transcriptional regulator</fullName>
    </submittedName>
</protein>
<accession>A0A840CZK6</accession>
<gene>
    <name evidence="1" type="ORF">GGR06_003102</name>
</gene>
<keyword evidence="2" id="KW-1185">Reference proteome</keyword>
<keyword evidence="1" id="KW-0238">DNA-binding</keyword>
<dbReference type="AlphaFoldDB" id="A0A840CZK6"/>
<dbReference type="GO" id="GO:0003677">
    <property type="term" value="F:DNA binding"/>
    <property type="evidence" value="ECO:0007669"/>
    <property type="project" value="UniProtKB-KW"/>
</dbReference>
<sequence length="131" mass="14855">MLTKRTRDALRILQCLAEKRKSSVVLQGRMICHDGYFVLRCLESGGFVRLHNNEYPRLLSSWELCRDIQSINLYEVLLALGDGIRPVADDEQEMWVYDCYGSGIAAQKLGVANTMLHQLLSEIPACNLLLV</sequence>
<comment type="caution">
    <text evidence="1">The sequence shown here is derived from an EMBL/GenBank/DDBJ whole genome shotgun (WGS) entry which is preliminary data.</text>
</comment>
<reference evidence="1" key="1">
    <citation type="submission" date="2020-08" db="EMBL/GenBank/DDBJ databases">
        <title>Genomic Encyclopedia of Type Strains, Phase IV (KMG-IV): sequencing the most valuable type-strain genomes for metagenomic binning, comparative biology and taxonomic classification.</title>
        <authorList>
            <person name="Goeker M."/>
        </authorList>
    </citation>
    <scope>NUCLEOTIDE SEQUENCE [LARGE SCALE GENOMIC DNA]</scope>
    <source>
        <strain evidence="1">DSM 105720</strain>
    </source>
</reference>
<evidence type="ECO:0000313" key="2">
    <source>
        <dbReference type="Proteomes" id="UP000560658"/>
    </source>
</evidence>
<name>A0A840CZK6_9BACE</name>
<evidence type="ECO:0000313" key="1">
    <source>
        <dbReference type="EMBL" id="MBB4045290.1"/>
    </source>
</evidence>
<proteinExistence type="predicted"/>
<organism evidence="1 2">
    <name type="scientific">Bacteroides reticulotermitis</name>
    <dbReference type="NCBI Taxonomy" id="1133319"/>
    <lineage>
        <taxon>Bacteria</taxon>
        <taxon>Pseudomonadati</taxon>
        <taxon>Bacteroidota</taxon>
        <taxon>Bacteroidia</taxon>
        <taxon>Bacteroidales</taxon>
        <taxon>Bacteroidaceae</taxon>
        <taxon>Bacteroides</taxon>
    </lineage>
</organism>